<organism evidence="1 2">
    <name type="scientific">Candidatus Sysuiplasma superficiale</name>
    <dbReference type="NCBI Taxonomy" id="2823368"/>
    <lineage>
        <taxon>Archaea</taxon>
        <taxon>Methanobacteriati</taxon>
        <taxon>Thermoplasmatota</taxon>
        <taxon>Thermoplasmata</taxon>
        <taxon>Candidatus Sysuiplasmatales</taxon>
        <taxon>Candidatus Sysuiplasmataceae</taxon>
        <taxon>Candidatus Sysuiplasma</taxon>
    </lineage>
</organism>
<protein>
    <submittedName>
        <fullName evidence="1">Uncharacterized protein</fullName>
    </submittedName>
</protein>
<gene>
    <name evidence="1" type="ORF">KIY12_08940</name>
</gene>
<proteinExistence type="predicted"/>
<dbReference type="AlphaFoldDB" id="A0A8J7YYP4"/>
<sequence>MNWATVRIPQNLFDEVNKKLSDLNATSVSEITRRVLVEYLEKAASKEVL</sequence>
<evidence type="ECO:0000313" key="1">
    <source>
        <dbReference type="EMBL" id="MBX8644826.1"/>
    </source>
</evidence>
<dbReference type="EMBL" id="JAHEAC010000107">
    <property type="protein sequence ID" value="MBX8644826.1"/>
    <property type="molecule type" value="Genomic_DNA"/>
</dbReference>
<name>A0A8J7YYP4_9ARCH</name>
<reference evidence="1" key="1">
    <citation type="submission" date="2021-05" db="EMBL/GenBank/DDBJ databases">
        <title>Genomic insights into ecological role and evolution of a novel Thermoplasmata order Candidatus Sysuiplasmatales.</title>
        <authorList>
            <person name="Yuan Y."/>
        </authorList>
    </citation>
    <scope>NUCLEOTIDE SEQUENCE</scope>
    <source>
        <strain evidence="1">TUT19-bin139</strain>
    </source>
</reference>
<comment type="caution">
    <text evidence="1">The sequence shown here is derived from an EMBL/GenBank/DDBJ whole genome shotgun (WGS) entry which is preliminary data.</text>
</comment>
<evidence type="ECO:0000313" key="2">
    <source>
        <dbReference type="Proteomes" id="UP000750197"/>
    </source>
</evidence>
<dbReference type="Proteomes" id="UP000750197">
    <property type="component" value="Unassembled WGS sequence"/>
</dbReference>
<accession>A0A8J7YYP4</accession>